<evidence type="ECO:0000256" key="3">
    <source>
        <dbReference type="ARBA" id="ARBA00022475"/>
    </source>
</evidence>
<evidence type="ECO:0000256" key="2">
    <source>
        <dbReference type="ARBA" id="ARBA00009748"/>
    </source>
</evidence>
<keyword evidence="7" id="KW-0325">Glycoprotein</keyword>
<proteinExistence type="inferred from homology"/>
<evidence type="ECO:0000256" key="1">
    <source>
        <dbReference type="ARBA" id="ARBA00004609"/>
    </source>
</evidence>
<dbReference type="GO" id="GO:0005886">
    <property type="term" value="C:plasma membrane"/>
    <property type="evidence" value="ECO:0007669"/>
    <property type="project" value="UniProtKB-SubCell"/>
</dbReference>
<evidence type="ECO:0000256" key="6">
    <source>
        <dbReference type="ARBA" id="ARBA00023157"/>
    </source>
</evidence>
<protein>
    <recommendedName>
        <fullName evidence="10">Bifunctional inhibitor/plant lipid transfer protein/seed storage helical domain-containing protein</fullName>
    </recommendedName>
</protein>
<accession>A0AAU9P7P8</accession>
<feature type="chain" id="PRO_5043863318" description="Bifunctional inhibitor/plant lipid transfer protein/seed storage helical domain-containing protein" evidence="9">
    <location>
        <begin position="34"/>
        <end position="201"/>
    </location>
</feature>
<name>A0AAU9P7P8_9ASTR</name>
<feature type="signal peptide" evidence="9">
    <location>
        <begin position="1"/>
        <end position="33"/>
    </location>
</feature>
<dbReference type="CDD" id="cd00010">
    <property type="entry name" value="AAI_LTSS"/>
    <property type="match status" value="1"/>
</dbReference>
<evidence type="ECO:0000313" key="11">
    <source>
        <dbReference type="EMBL" id="CAH1446287.1"/>
    </source>
</evidence>
<dbReference type="Pfam" id="PF14368">
    <property type="entry name" value="LTP_2"/>
    <property type="match status" value="1"/>
</dbReference>
<keyword evidence="3" id="KW-1003">Cell membrane</keyword>
<evidence type="ECO:0000313" key="12">
    <source>
        <dbReference type="Proteomes" id="UP001157418"/>
    </source>
</evidence>
<dbReference type="AlphaFoldDB" id="A0AAU9P7P8"/>
<dbReference type="SUPFAM" id="SSF47699">
    <property type="entry name" value="Bifunctional inhibitor/lipid-transfer protein/seed storage 2S albumin"/>
    <property type="match status" value="1"/>
</dbReference>
<dbReference type="Proteomes" id="UP001157418">
    <property type="component" value="Unassembled WGS sequence"/>
</dbReference>
<evidence type="ECO:0000256" key="7">
    <source>
        <dbReference type="ARBA" id="ARBA00023180"/>
    </source>
</evidence>
<dbReference type="InterPro" id="IPR036312">
    <property type="entry name" value="Bifun_inhib/LTP/seed_sf"/>
</dbReference>
<dbReference type="InterPro" id="IPR016140">
    <property type="entry name" value="Bifunc_inhib/LTP/seed_store"/>
</dbReference>
<evidence type="ECO:0000256" key="8">
    <source>
        <dbReference type="ARBA" id="ARBA00023288"/>
    </source>
</evidence>
<dbReference type="GO" id="GO:0098552">
    <property type="term" value="C:side of membrane"/>
    <property type="evidence" value="ECO:0007669"/>
    <property type="project" value="UniProtKB-KW"/>
</dbReference>
<comment type="caution">
    <text evidence="11">The sequence shown here is derived from an EMBL/GenBank/DDBJ whole genome shotgun (WGS) entry which is preliminary data.</text>
</comment>
<keyword evidence="5 9" id="KW-0732">Signal</keyword>
<dbReference type="EMBL" id="CAKMRJ010005523">
    <property type="protein sequence ID" value="CAH1446287.1"/>
    <property type="molecule type" value="Genomic_DNA"/>
</dbReference>
<keyword evidence="12" id="KW-1185">Reference proteome</keyword>
<keyword evidence="6" id="KW-1015">Disulfide bond</keyword>
<keyword evidence="4" id="KW-0472">Membrane</keyword>
<gene>
    <name evidence="11" type="ORF">LVIROSA_LOCUS31992</name>
</gene>
<dbReference type="InterPro" id="IPR043325">
    <property type="entry name" value="LTSS"/>
</dbReference>
<keyword evidence="4" id="KW-0336">GPI-anchor</keyword>
<comment type="similarity">
    <text evidence="2">Belongs to the plant LTP family.</text>
</comment>
<dbReference type="Gene3D" id="1.10.110.10">
    <property type="entry name" value="Plant lipid-transfer and hydrophobic proteins"/>
    <property type="match status" value="1"/>
</dbReference>
<feature type="domain" description="Bifunctional inhibitor/plant lipid transfer protein/seed storage helical" evidence="10">
    <location>
        <begin position="33"/>
        <end position="122"/>
    </location>
</feature>
<reference evidence="11 12" key="1">
    <citation type="submission" date="2022-01" db="EMBL/GenBank/DDBJ databases">
        <authorList>
            <person name="Xiong W."/>
            <person name="Schranz E."/>
        </authorList>
    </citation>
    <scope>NUCLEOTIDE SEQUENCE [LARGE SCALE GENOMIC DNA]</scope>
</reference>
<evidence type="ECO:0000256" key="5">
    <source>
        <dbReference type="ARBA" id="ARBA00022729"/>
    </source>
</evidence>
<sequence length="201" mass="21228">MSSSSTPPTTTAPMVLLLLLLITITYLPSPITAQSNSPLSPTITECGPRILPLALCAPFVQGVSNTPTQLCCDNLMHVNEQQPRCLCLLLNNSGLSSSFPINSTLAMQLPLMCSVNFDISSCSGSPLSSVSPTPQVSLGSITNTTTNSTVASSPMATVNPKSPLMGIGYHPNNAIKVRGSLQLRMMVVLTILTCIWTSTLY</sequence>
<comment type="subcellular location">
    <subcellularLocation>
        <location evidence="1">Cell membrane</location>
        <topology evidence="1">Lipid-anchor</topology>
        <topology evidence="1">GPI-anchor</topology>
    </subcellularLocation>
</comment>
<organism evidence="11 12">
    <name type="scientific">Lactuca virosa</name>
    <dbReference type="NCBI Taxonomy" id="75947"/>
    <lineage>
        <taxon>Eukaryota</taxon>
        <taxon>Viridiplantae</taxon>
        <taxon>Streptophyta</taxon>
        <taxon>Embryophyta</taxon>
        <taxon>Tracheophyta</taxon>
        <taxon>Spermatophyta</taxon>
        <taxon>Magnoliopsida</taxon>
        <taxon>eudicotyledons</taxon>
        <taxon>Gunneridae</taxon>
        <taxon>Pentapetalae</taxon>
        <taxon>asterids</taxon>
        <taxon>campanulids</taxon>
        <taxon>Asterales</taxon>
        <taxon>Asteraceae</taxon>
        <taxon>Cichorioideae</taxon>
        <taxon>Cichorieae</taxon>
        <taxon>Lactucinae</taxon>
        <taxon>Lactuca</taxon>
    </lineage>
</organism>
<evidence type="ECO:0000259" key="10">
    <source>
        <dbReference type="Pfam" id="PF14368"/>
    </source>
</evidence>
<keyword evidence="8" id="KW-0449">Lipoprotein</keyword>
<evidence type="ECO:0000256" key="9">
    <source>
        <dbReference type="SAM" id="SignalP"/>
    </source>
</evidence>
<evidence type="ECO:0000256" key="4">
    <source>
        <dbReference type="ARBA" id="ARBA00022622"/>
    </source>
</evidence>
<dbReference type="PANTHER" id="PTHR33044">
    <property type="entry name" value="BIFUNCTIONAL INHIBITOR/LIPID-TRANSFER PROTEIN/SEED STORAGE 2S ALBUMIN SUPERFAMILY PROTEIN-RELATED"/>
    <property type="match status" value="1"/>
</dbReference>